<keyword evidence="2" id="KW-1133">Transmembrane helix</keyword>
<reference evidence="5" key="1">
    <citation type="journal article" date="2019" name="Int. J. Syst. Evol. Microbiol.">
        <title>The Global Catalogue of Microorganisms (GCM) 10K type strain sequencing project: providing services to taxonomists for standard genome sequencing and annotation.</title>
        <authorList>
            <consortium name="The Broad Institute Genomics Platform"/>
            <consortium name="The Broad Institute Genome Sequencing Center for Infectious Disease"/>
            <person name="Wu L."/>
            <person name="Ma J."/>
        </authorList>
    </citation>
    <scope>NUCLEOTIDE SEQUENCE [LARGE SCALE GENOMIC DNA]</scope>
    <source>
        <strain evidence="5">CCUG 63682</strain>
    </source>
</reference>
<accession>A0ABV9N2B9</accession>
<keyword evidence="2" id="KW-0812">Transmembrane</keyword>
<protein>
    <submittedName>
        <fullName evidence="4">HYR domain-containing protein</fullName>
    </submittedName>
</protein>
<dbReference type="InterPro" id="IPR003410">
    <property type="entry name" value="HYR_dom"/>
</dbReference>
<keyword evidence="5" id="KW-1185">Reference proteome</keyword>
<gene>
    <name evidence="4" type="ORF">ACFO5O_04525</name>
</gene>
<keyword evidence="1" id="KW-0677">Repeat</keyword>
<dbReference type="PROSITE" id="PS50825">
    <property type="entry name" value="HYR"/>
    <property type="match status" value="2"/>
</dbReference>
<feature type="non-terminal residue" evidence="4">
    <location>
        <position position="573"/>
    </location>
</feature>
<dbReference type="Proteomes" id="UP001595953">
    <property type="component" value="Unassembled WGS sequence"/>
</dbReference>
<evidence type="ECO:0000313" key="5">
    <source>
        <dbReference type="Proteomes" id="UP001595953"/>
    </source>
</evidence>
<feature type="domain" description="HYR" evidence="3">
    <location>
        <begin position="516"/>
        <end position="573"/>
    </location>
</feature>
<evidence type="ECO:0000313" key="4">
    <source>
        <dbReference type="EMBL" id="MFC4721571.1"/>
    </source>
</evidence>
<keyword evidence="2" id="KW-0472">Membrane</keyword>
<dbReference type="PANTHER" id="PTHR24273:SF32">
    <property type="entry name" value="HYALIN"/>
    <property type="match status" value="1"/>
</dbReference>
<feature type="domain" description="HYR" evidence="3">
    <location>
        <begin position="344"/>
        <end position="436"/>
    </location>
</feature>
<evidence type="ECO:0000256" key="2">
    <source>
        <dbReference type="SAM" id="Phobius"/>
    </source>
</evidence>
<dbReference type="RefSeq" id="WP_387961349.1">
    <property type="nucleotide sequence ID" value="NZ_JBHSGP010000008.1"/>
</dbReference>
<organism evidence="4 5">
    <name type="scientific">Geojedonia litorea</name>
    <dbReference type="NCBI Taxonomy" id="1268269"/>
    <lineage>
        <taxon>Bacteria</taxon>
        <taxon>Pseudomonadati</taxon>
        <taxon>Bacteroidota</taxon>
        <taxon>Flavobacteriia</taxon>
        <taxon>Flavobacteriales</taxon>
        <taxon>Flavobacteriaceae</taxon>
        <taxon>Geojedonia</taxon>
    </lineage>
</organism>
<feature type="transmembrane region" description="Helical" evidence="2">
    <location>
        <begin position="5"/>
        <end position="22"/>
    </location>
</feature>
<name>A0ABV9N2B9_9FLAO</name>
<dbReference type="PANTHER" id="PTHR24273">
    <property type="entry name" value="FI04643P-RELATED"/>
    <property type="match status" value="1"/>
</dbReference>
<comment type="caution">
    <text evidence="4">The sequence shown here is derived from an EMBL/GenBank/DDBJ whole genome shotgun (WGS) entry which is preliminary data.</text>
</comment>
<dbReference type="EMBL" id="JBHSGP010000008">
    <property type="protein sequence ID" value="MFC4721571.1"/>
    <property type="molecule type" value="Genomic_DNA"/>
</dbReference>
<proteinExistence type="predicted"/>
<evidence type="ECO:0000259" key="3">
    <source>
        <dbReference type="PROSITE" id="PS50825"/>
    </source>
</evidence>
<evidence type="ECO:0000256" key="1">
    <source>
        <dbReference type="ARBA" id="ARBA00022737"/>
    </source>
</evidence>
<sequence>MKQHYTYYVLLVIFTFIANLGFTQSNIFESYAILNINGSGNTYYDLQATTGNTDFNGLNLGTFTPTNSLILNGGQNKTYKCDTDDILNGWLNYRIYLTTDTPPGFSSTELFHFNNDGTTLYCGGTSFDQTWQSSGANIDVLNGLPSGTYYLEIYTHADFTYIAGSSTHFANAGGSNYTATFSVDNPPTAICQDLTVQLDASGNASIVASDIDNGSTDDNGIVSWSIDIDTFNCSNLGTPVTVTLTVEDTVGQTDSCTATVTVEDSVNPTITCPGNQTGNVDASCNFTIPDYTGLATASDNCGTATVTQSPIAGTVVTTGTTNITLTVTDGNSNSVNCNFDLVVSDNIAPTLAGCPSNITLNTNDDGGANCEVTVNYTPPTFNDNCDGTGTATLVSGPASGTSLNVSGSPYTVVYSYTDAAGNSVATNCSFTITVVDNTNPTITCPGNQTGNVDASCNFTIPDYTGLATASDNCGTATVTQSPIAGTVVTTGTTNITLTVTDGNSNSVNCNFDLVVSDNINPVISGCPSNILQGTDASGCNAVVNWTAPTAADNCGVTSFTSSHNSGATFPIGT</sequence>
<dbReference type="Pfam" id="PF02494">
    <property type="entry name" value="HYR"/>
    <property type="match status" value="3"/>
</dbReference>